<evidence type="ECO:0000256" key="7">
    <source>
        <dbReference type="ARBA" id="ARBA00022807"/>
    </source>
</evidence>
<evidence type="ECO:0000256" key="4">
    <source>
        <dbReference type="ARBA" id="ARBA00022490"/>
    </source>
</evidence>
<dbReference type="AlphaFoldDB" id="A0AAQ3R593"/>
<dbReference type="GO" id="GO:0019786">
    <property type="term" value="F:protein-phosphatidylethanolamide deconjugating activity"/>
    <property type="evidence" value="ECO:0007669"/>
    <property type="project" value="InterPro"/>
</dbReference>
<dbReference type="InterPro" id="IPR038765">
    <property type="entry name" value="Papain-like_cys_pep_sf"/>
</dbReference>
<evidence type="ECO:0000256" key="11">
    <source>
        <dbReference type="RuleBase" id="RU363115"/>
    </source>
</evidence>
<dbReference type="EC" id="3.4.22.-" evidence="11"/>
<comment type="subcellular location">
    <subcellularLocation>
        <location evidence="11">Nucleus</location>
    </subcellularLocation>
    <subcellularLocation>
        <location evidence="11">Cytoplasm</location>
    </subcellularLocation>
    <subcellularLocation>
        <location evidence="1">Preautophagosomal structure</location>
    </subcellularLocation>
</comment>
<dbReference type="GO" id="GO:0000045">
    <property type="term" value="P:autophagosome assembly"/>
    <property type="evidence" value="ECO:0007669"/>
    <property type="project" value="TreeGrafter"/>
</dbReference>
<comment type="catalytic activity">
    <reaction evidence="10">
        <text>[protein]-C-terminal L-amino acid-glycyl-phosphatidylethanolamide + H2O = [protein]-C-terminal L-amino acid-glycine + a 1,2-diacyl-sn-glycero-3-phosphoethanolamine</text>
        <dbReference type="Rhea" id="RHEA:67548"/>
        <dbReference type="Rhea" id="RHEA-COMP:17323"/>
        <dbReference type="Rhea" id="RHEA-COMP:17324"/>
        <dbReference type="ChEBI" id="CHEBI:15377"/>
        <dbReference type="ChEBI" id="CHEBI:64612"/>
        <dbReference type="ChEBI" id="CHEBI:172940"/>
        <dbReference type="ChEBI" id="CHEBI:172941"/>
    </reaction>
    <physiologicalReaction direction="left-to-right" evidence="10">
        <dbReference type="Rhea" id="RHEA:67549"/>
    </physiologicalReaction>
</comment>
<keyword evidence="7" id="KW-0788">Thiol protease</keyword>
<evidence type="ECO:0000256" key="5">
    <source>
        <dbReference type="ARBA" id="ARBA00022670"/>
    </source>
</evidence>
<evidence type="ECO:0000256" key="6">
    <source>
        <dbReference type="ARBA" id="ARBA00022801"/>
    </source>
</evidence>
<dbReference type="GO" id="GO:0000407">
    <property type="term" value="C:phagophore assembly site"/>
    <property type="evidence" value="ECO:0007669"/>
    <property type="project" value="UniProtKB-SubCell"/>
</dbReference>
<dbReference type="GO" id="GO:0000423">
    <property type="term" value="P:mitophagy"/>
    <property type="evidence" value="ECO:0007669"/>
    <property type="project" value="TreeGrafter"/>
</dbReference>
<keyword evidence="5 11" id="KW-0645">Protease</keyword>
<sequence length="449" mass="49635">MNSSLNTGMNNNDIARFSKKVVQYFWDPLPKNEDQSEIWCLGRSYDSRYAEVRQLKVTAGSPSGYSDSEASQADSAVVTHSGQKAEHAAENGGDDLGKSQAHLSRQEEEALGWPPEFLDDLESRVWLTYRSGFPPIAKSSDPAATSAMSFSTKFRNLTNQTGFTSDTGWGCMIRSGQSLLANSLAYLRLGKDWRKGQKTREHQELLSLFADSPEAPFSVHRFVEHGAESCGKHPGEWFGPSATARCIQALTNKYHEAGIRVYARPDDGDVYADALIATATAKDADDKFQPTLIVLGVRLGIDRITPVYHAALKAALEMPQSVGIAGGRPSSSHYFIGHQADRFFYLDPHSTRPMLPSQPGVEDVETCHTRRIRLLKITEMDPSMLLGFLVESQDDFDAWRKAIAETAGKAIVHVHDEEPKYATGKERAEAVDEVETWDETGDEEAATDK</sequence>
<proteinExistence type="inferred from homology"/>
<protein>
    <recommendedName>
        <fullName evidence="11">Cysteine protease</fullName>
        <ecNumber evidence="11">3.4.22.-</ecNumber>
    </recommendedName>
</protein>
<keyword evidence="3" id="KW-0813">Transport</keyword>
<dbReference type="PANTHER" id="PTHR22624">
    <property type="entry name" value="CYSTEINE PROTEASE ATG4"/>
    <property type="match status" value="1"/>
</dbReference>
<gene>
    <name evidence="14" type="ORF">R9X50_00083200</name>
</gene>
<evidence type="ECO:0000256" key="12">
    <source>
        <dbReference type="SAM" id="MobiDB-lite"/>
    </source>
</evidence>
<evidence type="ECO:0000256" key="8">
    <source>
        <dbReference type="ARBA" id="ARBA00022927"/>
    </source>
</evidence>
<keyword evidence="6 11" id="KW-0378">Hydrolase</keyword>
<keyword evidence="15" id="KW-1185">Reference proteome</keyword>
<comment type="function">
    <text evidence="11">Required for selective autophagic degradation of the nucleus (nucleophagy) as well as for mitophagy which contributes to regulate mitochondrial quantity and quality by eliminating the mitochondria to a basal level to fulfill cellular energy requirements and preventing excess ROS production.</text>
</comment>
<keyword evidence="8" id="KW-0653">Protein transport</keyword>
<feature type="compositionally biased region" description="Acidic residues" evidence="12">
    <location>
        <begin position="431"/>
        <end position="449"/>
    </location>
</feature>
<evidence type="ECO:0000313" key="15">
    <source>
        <dbReference type="Proteomes" id="UP001303373"/>
    </source>
</evidence>
<feature type="domain" description="Peptidase C54 catalytic" evidence="13">
    <location>
        <begin position="115"/>
        <end position="401"/>
    </location>
</feature>
<name>A0AAQ3R593_9PEZI</name>
<keyword evidence="9" id="KW-0072">Autophagy</keyword>
<dbReference type="GO" id="GO:0015031">
    <property type="term" value="P:protein transport"/>
    <property type="evidence" value="ECO:0007669"/>
    <property type="project" value="UniProtKB-KW"/>
</dbReference>
<dbReference type="GO" id="GO:0035973">
    <property type="term" value="P:aggrephagy"/>
    <property type="evidence" value="ECO:0007669"/>
    <property type="project" value="TreeGrafter"/>
</dbReference>
<dbReference type="GO" id="GO:0034727">
    <property type="term" value="P:piecemeal microautophagy of the nucleus"/>
    <property type="evidence" value="ECO:0007669"/>
    <property type="project" value="TreeGrafter"/>
</dbReference>
<dbReference type="GO" id="GO:0004197">
    <property type="term" value="F:cysteine-type endopeptidase activity"/>
    <property type="evidence" value="ECO:0007669"/>
    <property type="project" value="TreeGrafter"/>
</dbReference>
<evidence type="ECO:0000256" key="1">
    <source>
        <dbReference type="ARBA" id="ARBA00004329"/>
    </source>
</evidence>
<feature type="region of interest" description="Disordered" evidence="12">
    <location>
        <begin position="59"/>
        <end position="109"/>
    </location>
</feature>
<dbReference type="EMBL" id="CP138580">
    <property type="protein sequence ID" value="WPG98048.1"/>
    <property type="molecule type" value="Genomic_DNA"/>
</dbReference>
<evidence type="ECO:0000259" key="13">
    <source>
        <dbReference type="Pfam" id="PF03416"/>
    </source>
</evidence>
<evidence type="ECO:0000313" key="14">
    <source>
        <dbReference type="EMBL" id="WPG98048.1"/>
    </source>
</evidence>
<dbReference type="GO" id="GO:0016485">
    <property type="term" value="P:protein processing"/>
    <property type="evidence" value="ECO:0007669"/>
    <property type="project" value="TreeGrafter"/>
</dbReference>
<keyword evidence="4 11" id="KW-0963">Cytoplasm</keyword>
<accession>A0AAQ3R593</accession>
<dbReference type="PANTHER" id="PTHR22624:SF49">
    <property type="entry name" value="CYSTEINE PROTEASE"/>
    <property type="match status" value="1"/>
</dbReference>
<comment type="similarity">
    <text evidence="2 11">Belongs to the peptidase C54 family.</text>
</comment>
<dbReference type="GO" id="GO:0005634">
    <property type="term" value="C:nucleus"/>
    <property type="evidence" value="ECO:0007669"/>
    <property type="project" value="UniProtKB-SubCell"/>
</dbReference>
<feature type="region of interest" description="Disordered" evidence="12">
    <location>
        <begin position="422"/>
        <end position="449"/>
    </location>
</feature>
<feature type="compositionally biased region" description="Polar residues" evidence="12">
    <location>
        <begin position="60"/>
        <end position="82"/>
    </location>
</feature>
<dbReference type="InterPro" id="IPR046792">
    <property type="entry name" value="Peptidase_C54_cat"/>
</dbReference>
<keyword evidence="11" id="KW-0539">Nucleus</keyword>
<evidence type="ECO:0000256" key="10">
    <source>
        <dbReference type="ARBA" id="ARBA00029362"/>
    </source>
</evidence>
<dbReference type="SUPFAM" id="SSF54001">
    <property type="entry name" value="Cysteine proteinases"/>
    <property type="match status" value="1"/>
</dbReference>
<reference evidence="14 15" key="1">
    <citation type="submission" date="2023-11" db="EMBL/GenBank/DDBJ databases">
        <title>An acidophilic fungus is an integral part of prey digestion in a carnivorous sundew plant.</title>
        <authorList>
            <person name="Tsai I.J."/>
        </authorList>
    </citation>
    <scope>NUCLEOTIDE SEQUENCE [LARGE SCALE GENOMIC DNA]</scope>
    <source>
        <strain evidence="14">169a</strain>
    </source>
</reference>
<evidence type="ECO:0000256" key="9">
    <source>
        <dbReference type="ARBA" id="ARBA00023006"/>
    </source>
</evidence>
<dbReference type="InterPro" id="IPR005078">
    <property type="entry name" value="Peptidase_C54"/>
</dbReference>
<dbReference type="Proteomes" id="UP001303373">
    <property type="component" value="Chromosome 1"/>
</dbReference>
<organism evidence="14 15">
    <name type="scientific">Acrodontium crateriforme</name>
    <dbReference type="NCBI Taxonomy" id="150365"/>
    <lineage>
        <taxon>Eukaryota</taxon>
        <taxon>Fungi</taxon>
        <taxon>Dikarya</taxon>
        <taxon>Ascomycota</taxon>
        <taxon>Pezizomycotina</taxon>
        <taxon>Dothideomycetes</taxon>
        <taxon>Dothideomycetidae</taxon>
        <taxon>Mycosphaerellales</taxon>
        <taxon>Teratosphaeriaceae</taxon>
        <taxon>Acrodontium</taxon>
    </lineage>
</organism>
<evidence type="ECO:0000256" key="2">
    <source>
        <dbReference type="ARBA" id="ARBA00010958"/>
    </source>
</evidence>
<dbReference type="Pfam" id="PF03416">
    <property type="entry name" value="Peptidase_C54"/>
    <property type="match status" value="1"/>
</dbReference>
<evidence type="ECO:0000256" key="3">
    <source>
        <dbReference type="ARBA" id="ARBA00022448"/>
    </source>
</evidence>